<evidence type="ECO:0000313" key="10">
    <source>
        <dbReference type="EMBL" id="OCK86081.1"/>
    </source>
</evidence>
<evidence type="ECO:0000256" key="8">
    <source>
        <dbReference type="SAM" id="Phobius"/>
    </source>
</evidence>
<protein>
    <submittedName>
        <fullName evidence="10">Ca2+ transporter</fullName>
    </submittedName>
</protein>
<feature type="domain" description="Sodium/calcium exchanger membrane region" evidence="9">
    <location>
        <begin position="11"/>
        <end position="150"/>
    </location>
</feature>
<gene>
    <name evidence="10" type="ORF">K432DRAFT_421266</name>
</gene>
<keyword evidence="4 8" id="KW-0812">Transmembrane</keyword>
<feature type="region of interest" description="Disordered" evidence="7">
    <location>
        <begin position="163"/>
        <end position="188"/>
    </location>
</feature>
<reference evidence="10 11" key="1">
    <citation type="journal article" date="2016" name="Nat. Commun.">
        <title>Ectomycorrhizal ecology is imprinted in the genome of the dominant symbiotic fungus Cenococcum geophilum.</title>
        <authorList>
            <consortium name="DOE Joint Genome Institute"/>
            <person name="Peter M."/>
            <person name="Kohler A."/>
            <person name="Ohm R.A."/>
            <person name="Kuo A."/>
            <person name="Krutzmann J."/>
            <person name="Morin E."/>
            <person name="Arend M."/>
            <person name="Barry K.W."/>
            <person name="Binder M."/>
            <person name="Choi C."/>
            <person name="Clum A."/>
            <person name="Copeland A."/>
            <person name="Grisel N."/>
            <person name="Haridas S."/>
            <person name="Kipfer T."/>
            <person name="LaButti K."/>
            <person name="Lindquist E."/>
            <person name="Lipzen A."/>
            <person name="Maire R."/>
            <person name="Meier B."/>
            <person name="Mihaltcheva S."/>
            <person name="Molinier V."/>
            <person name="Murat C."/>
            <person name="Poggeler S."/>
            <person name="Quandt C.A."/>
            <person name="Sperisen C."/>
            <person name="Tritt A."/>
            <person name="Tisserant E."/>
            <person name="Crous P.W."/>
            <person name="Henrissat B."/>
            <person name="Nehls U."/>
            <person name="Egli S."/>
            <person name="Spatafora J.W."/>
            <person name="Grigoriev I.V."/>
            <person name="Martin F.M."/>
        </authorList>
    </citation>
    <scope>NUCLEOTIDE SEQUENCE [LARGE SCALE GENOMIC DNA]</scope>
    <source>
        <strain evidence="10 11">CBS 459.81</strain>
    </source>
</reference>
<dbReference type="PANTHER" id="PTHR10846:SF8">
    <property type="entry name" value="INNER MEMBRANE PROTEIN YRBG"/>
    <property type="match status" value="1"/>
</dbReference>
<feature type="transmembrane region" description="Helical" evidence="8">
    <location>
        <begin position="351"/>
        <end position="371"/>
    </location>
</feature>
<name>A0A8E2ELM8_9PEZI</name>
<dbReference type="GO" id="GO:0005886">
    <property type="term" value="C:plasma membrane"/>
    <property type="evidence" value="ECO:0007669"/>
    <property type="project" value="TreeGrafter"/>
</dbReference>
<feature type="transmembrane region" description="Helical" evidence="8">
    <location>
        <begin position="291"/>
        <end position="313"/>
    </location>
</feature>
<evidence type="ECO:0000259" key="9">
    <source>
        <dbReference type="Pfam" id="PF01699"/>
    </source>
</evidence>
<dbReference type="OrthoDB" id="2127281at2759"/>
<dbReference type="InterPro" id="IPR004481">
    <property type="entry name" value="K/Na/Ca-exchanger"/>
</dbReference>
<dbReference type="GO" id="GO:0008273">
    <property type="term" value="F:calcium, potassium:sodium antiporter activity"/>
    <property type="evidence" value="ECO:0007669"/>
    <property type="project" value="TreeGrafter"/>
</dbReference>
<organism evidence="10 11">
    <name type="scientific">Lepidopterella palustris CBS 459.81</name>
    <dbReference type="NCBI Taxonomy" id="1314670"/>
    <lineage>
        <taxon>Eukaryota</taxon>
        <taxon>Fungi</taxon>
        <taxon>Dikarya</taxon>
        <taxon>Ascomycota</taxon>
        <taxon>Pezizomycotina</taxon>
        <taxon>Dothideomycetes</taxon>
        <taxon>Pleosporomycetidae</taxon>
        <taxon>Mytilinidiales</taxon>
        <taxon>Argynnaceae</taxon>
        <taxon>Lepidopterella</taxon>
    </lineage>
</organism>
<dbReference type="InterPro" id="IPR044880">
    <property type="entry name" value="NCX_ion-bd_dom_sf"/>
</dbReference>
<feature type="transmembrane region" description="Helical" evidence="8">
    <location>
        <begin position="260"/>
        <end position="279"/>
    </location>
</feature>
<accession>A0A8E2ELM8</accession>
<dbReference type="Proteomes" id="UP000250266">
    <property type="component" value="Unassembled WGS sequence"/>
</dbReference>
<proteinExistence type="inferred from homology"/>
<keyword evidence="11" id="KW-1185">Reference proteome</keyword>
<evidence type="ECO:0000256" key="4">
    <source>
        <dbReference type="ARBA" id="ARBA00022692"/>
    </source>
</evidence>
<evidence type="ECO:0000256" key="1">
    <source>
        <dbReference type="ARBA" id="ARBA00004141"/>
    </source>
</evidence>
<feature type="transmembrane region" description="Helical" evidence="8">
    <location>
        <begin position="108"/>
        <end position="128"/>
    </location>
</feature>
<feature type="domain" description="Sodium/calcium exchanger membrane region" evidence="9">
    <location>
        <begin position="226"/>
        <end position="367"/>
    </location>
</feature>
<dbReference type="InterPro" id="IPR004837">
    <property type="entry name" value="NaCa_Exmemb"/>
</dbReference>
<feature type="transmembrane region" description="Helical" evidence="8">
    <location>
        <begin position="325"/>
        <end position="344"/>
    </location>
</feature>
<keyword evidence="3" id="KW-0050">Antiport</keyword>
<dbReference type="GO" id="GO:0005262">
    <property type="term" value="F:calcium channel activity"/>
    <property type="evidence" value="ECO:0007669"/>
    <property type="project" value="TreeGrafter"/>
</dbReference>
<feature type="transmembrane region" description="Helical" evidence="8">
    <location>
        <begin position="223"/>
        <end position="248"/>
    </location>
</feature>
<evidence type="ECO:0000313" key="11">
    <source>
        <dbReference type="Proteomes" id="UP000250266"/>
    </source>
</evidence>
<comment type="similarity">
    <text evidence="2">Belongs to the Ca(2+):cation antiporter (CaCA) (TC 2.A.19) family. SLC24A subfamily.</text>
</comment>
<dbReference type="PANTHER" id="PTHR10846">
    <property type="entry name" value="SODIUM/POTASSIUM/CALCIUM EXCHANGER"/>
    <property type="match status" value="1"/>
</dbReference>
<feature type="compositionally biased region" description="Acidic residues" evidence="7">
    <location>
        <begin position="165"/>
        <end position="177"/>
    </location>
</feature>
<dbReference type="AlphaFoldDB" id="A0A8E2ELM8"/>
<feature type="transmembrane region" description="Helical" evidence="8">
    <location>
        <begin position="6"/>
        <end position="23"/>
    </location>
</feature>
<evidence type="ECO:0000256" key="7">
    <source>
        <dbReference type="SAM" id="MobiDB-lite"/>
    </source>
</evidence>
<evidence type="ECO:0000256" key="6">
    <source>
        <dbReference type="ARBA" id="ARBA00023136"/>
    </source>
</evidence>
<keyword evidence="3" id="KW-0813">Transport</keyword>
<keyword evidence="5 8" id="KW-1133">Transmembrane helix</keyword>
<dbReference type="EMBL" id="KV744809">
    <property type="protein sequence ID" value="OCK86081.1"/>
    <property type="molecule type" value="Genomic_DNA"/>
</dbReference>
<feature type="transmembrane region" description="Helical" evidence="8">
    <location>
        <begin position="73"/>
        <end position="96"/>
    </location>
</feature>
<keyword evidence="6 8" id="KW-0472">Membrane</keyword>
<evidence type="ECO:0000256" key="3">
    <source>
        <dbReference type="ARBA" id="ARBA00022449"/>
    </source>
</evidence>
<dbReference type="Gene3D" id="1.20.1420.30">
    <property type="entry name" value="NCX, central ion-binding region"/>
    <property type="match status" value="2"/>
</dbReference>
<evidence type="ECO:0000256" key="5">
    <source>
        <dbReference type="ARBA" id="ARBA00022989"/>
    </source>
</evidence>
<sequence>MANPDIVAFNIATFISTFFLLEFASDKFVDHTAVVASRVGVSQAVIALLTAGAEWEELGVVVASLSRSRSSLAFGNIIGSAISNILGAFSLGLIAHSNEYQVTFDKSSRIYSLNLLLLTTVVTAVIYFAPEDAWTIFGGLLLAVFTIYTLSIVWAISRGNLTAPEDSDKDSESETSNEESPNPIADNNALDANQPLLQSDEEHASYGTPTRSPIASRGPRHSLLYHIAYLIFGFLAISLAAYVISHAATNITNQFQVSDFLFGVVLLAIATTLPEKFIAVLSGHRGHMGILVANTAGSNIFLLSLCLGIIMVGTNGHLDADSVNVAELAILWGSTLLFTVTVFVGGIWSRWIGIAMLILYFSFLVLEFVLIRRV</sequence>
<feature type="transmembrane region" description="Helical" evidence="8">
    <location>
        <begin position="134"/>
        <end position="156"/>
    </location>
</feature>
<comment type="subcellular location">
    <subcellularLocation>
        <location evidence="1">Membrane</location>
        <topology evidence="1">Multi-pass membrane protein</topology>
    </subcellularLocation>
</comment>
<evidence type="ECO:0000256" key="2">
    <source>
        <dbReference type="ARBA" id="ARBA00005364"/>
    </source>
</evidence>
<dbReference type="Pfam" id="PF01699">
    <property type="entry name" value="Na_Ca_ex"/>
    <property type="match status" value="2"/>
</dbReference>
<dbReference type="GO" id="GO:0006874">
    <property type="term" value="P:intracellular calcium ion homeostasis"/>
    <property type="evidence" value="ECO:0007669"/>
    <property type="project" value="TreeGrafter"/>
</dbReference>